<dbReference type="InterPro" id="IPR038666">
    <property type="entry name" value="SSP1_head-tail_sf"/>
</dbReference>
<evidence type="ECO:0000313" key="2">
    <source>
        <dbReference type="Proteomes" id="UP000078103"/>
    </source>
</evidence>
<dbReference type="RefSeq" id="WP_064106473.1">
    <property type="nucleotide sequence ID" value="NZ_LXSH01000028.1"/>
</dbReference>
<proteinExistence type="predicted"/>
<name>A0A1A9RLN7_EIKCO</name>
<evidence type="ECO:0000313" key="1">
    <source>
        <dbReference type="EMBL" id="OAM20349.1"/>
    </source>
</evidence>
<dbReference type="AlphaFoldDB" id="A0A1A9RLN7"/>
<dbReference type="Proteomes" id="UP000078103">
    <property type="component" value="Unassembled WGS sequence"/>
</dbReference>
<gene>
    <name evidence="1" type="ORF">A7P89_10640</name>
</gene>
<dbReference type="Pfam" id="PF05521">
    <property type="entry name" value="Phage_HCP"/>
    <property type="match status" value="1"/>
</dbReference>
<comment type="caution">
    <text evidence="1">The sequence shown here is derived from an EMBL/GenBank/DDBJ whole genome shotgun (WGS) entry which is preliminary data.</text>
</comment>
<dbReference type="EMBL" id="LXSH01000028">
    <property type="protein sequence ID" value="OAM20349.1"/>
    <property type="molecule type" value="Genomic_DNA"/>
</dbReference>
<dbReference type="InterPro" id="IPR008767">
    <property type="entry name" value="Phage_SPP1_head-tail_adaptor"/>
</dbReference>
<organism evidence="1 2">
    <name type="scientific">Eikenella corrodens</name>
    <dbReference type="NCBI Taxonomy" id="539"/>
    <lineage>
        <taxon>Bacteria</taxon>
        <taxon>Pseudomonadati</taxon>
        <taxon>Pseudomonadota</taxon>
        <taxon>Betaproteobacteria</taxon>
        <taxon>Neisseriales</taxon>
        <taxon>Neisseriaceae</taxon>
        <taxon>Eikenella</taxon>
    </lineage>
</organism>
<sequence>MRAGELNTRVTVQRKVKTADTSGATVWDWQDVMRLWADVRHVSGLANLKADQEISVVRASVRIRFRRDIDHTMRLKLPHGAVYDIKAVLPDEENRRFVDLVCEKAE</sequence>
<dbReference type="NCBIfam" id="TIGR01563">
    <property type="entry name" value="gp16_SPP1"/>
    <property type="match status" value="1"/>
</dbReference>
<dbReference type="Gene3D" id="2.40.10.270">
    <property type="entry name" value="Bacteriophage SPP1 head-tail adaptor protein"/>
    <property type="match status" value="1"/>
</dbReference>
<protein>
    <recommendedName>
        <fullName evidence="3">Head-tail adaptor protein</fullName>
    </recommendedName>
</protein>
<accession>A0A1A9RLN7</accession>
<evidence type="ECO:0008006" key="3">
    <source>
        <dbReference type="Google" id="ProtNLM"/>
    </source>
</evidence>
<reference evidence="2" key="1">
    <citation type="submission" date="2016-05" db="EMBL/GenBank/DDBJ databases">
        <title>Draft genome of Corynebacterium afermentans subsp. afermentans LCDC 88199T.</title>
        <authorList>
            <person name="Bernier A.-M."/>
            <person name="Bernard K."/>
        </authorList>
    </citation>
    <scope>NUCLEOTIDE SEQUENCE [LARGE SCALE GENOMIC DNA]</scope>
    <source>
        <strain evidence="2">NML120819</strain>
    </source>
</reference>